<evidence type="ECO:0000313" key="7">
    <source>
        <dbReference type="EMBL" id="QOL69528.1"/>
    </source>
</evidence>
<feature type="transmembrane region" description="Helical" evidence="5">
    <location>
        <begin position="20"/>
        <end position="41"/>
    </location>
</feature>
<evidence type="ECO:0000256" key="1">
    <source>
        <dbReference type="ARBA" id="ARBA00004141"/>
    </source>
</evidence>
<evidence type="ECO:0000313" key="8">
    <source>
        <dbReference type="EMBL" id="VTZ93307.1"/>
    </source>
</evidence>
<name>A0A099YA87_LIMMU</name>
<dbReference type="EMBL" id="CABFNH010000032">
    <property type="protein sequence ID" value="VTZ93307.1"/>
    <property type="molecule type" value="Genomic_DNA"/>
</dbReference>
<sequence>MQKHSKNGVSELPATHDKKLRSAAIGGAFLMAMSAVGPGFLTQTATFTGQLGADFGFAILICILVDIVVQLNIWRIIVVAGKRAQVVANDVFPGLGYLLSALVAIGGLFFNIGNVGGAGLGLNVLFGISPQAGAVLIGIFSIIVLVIKDALKAVDRTVQVLAAIIVLVLIYILCVMKVPYQTAVVHTFKPTHIDFYSILTIVGGTVGGYISFAGGHRLLAGGASGQKDIKYVNEGALTGIGLASIVRVMLFLAGLAVVTAGYKLDPANPAASIFKSAAGNFGYKFFGLVLIAAGLSSVLGSTFTSVSFLDYAVSKKGNAKFDQFRSWITIGFIVFATAIFYFIGQPAKVLVVVGALNGFILPIALGILLVAAHKSKIMGSDYHHPAWLTWTGWIVVAFMAYSSIAAVMKLL</sequence>
<evidence type="ECO:0000256" key="2">
    <source>
        <dbReference type="ARBA" id="ARBA00022692"/>
    </source>
</evidence>
<dbReference type="AlphaFoldDB" id="A0A099YA87"/>
<feature type="transmembrane region" description="Helical" evidence="5">
    <location>
        <begin position="324"/>
        <end position="343"/>
    </location>
</feature>
<dbReference type="Proteomes" id="UP000365705">
    <property type="component" value="Unassembled WGS sequence"/>
</dbReference>
<dbReference type="GO" id="GO:0034755">
    <property type="term" value="P:iron ion transmembrane transport"/>
    <property type="evidence" value="ECO:0007669"/>
    <property type="project" value="TreeGrafter"/>
</dbReference>
<reference evidence="6 9" key="1">
    <citation type="submission" date="2014-09" db="EMBL/GenBank/DDBJ databases">
        <title>Lactobacillus mucosae CRL573 Genome Sequencing.</title>
        <authorList>
            <person name="Bleckwedel J."/>
            <person name="Teran L.C."/>
            <person name="Bonacina J."/>
            <person name="Saavedra L."/>
            <person name="Mozzi F.B."/>
            <person name="Raya R.R."/>
        </authorList>
    </citation>
    <scope>NUCLEOTIDE SEQUENCE [LARGE SCALE GENOMIC DNA]</scope>
    <source>
        <strain evidence="6 9">CRL573</strain>
    </source>
</reference>
<organism evidence="6 9">
    <name type="scientific">Limosilactobacillus mucosae</name>
    <name type="common">Lactobacillus mucosae</name>
    <dbReference type="NCBI Taxonomy" id="97478"/>
    <lineage>
        <taxon>Bacteria</taxon>
        <taxon>Bacillati</taxon>
        <taxon>Bacillota</taxon>
        <taxon>Bacilli</taxon>
        <taxon>Lactobacillales</taxon>
        <taxon>Lactobacillaceae</taxon>
        <taxon>Limosilactobacillus</taxon>
    </lineage>
</organism>
<dbReference type="Proteomes" id="UP000030001">
    <property type="component" value="Unassembled WGS sequence"/>
</dbReference>
<feature type="transmembrane region" description="Helical" evidence="5">
    <location>
        <begin position="349"/>
        <end position="373"/>
    </location>
</feature>
<keyword evidence="4 5" id="KW-0472">Membrane</keyword>
<feature type="transmembrane region" description="Helical" evidence="5">
    <location>
        <begin position="195"/>
        <end position="215"/>
    </location>
</feature>
<feature type="transmembrane region" description="Helical" evidence="5">
    <location>
        <begin position="53"/>
        <end position="74"/>
    </location>
</feature>
<evidence type="ECO:0000313" key="6">
    <source>
        <dbReference type="EMBL" id="KGL67224.1"/>
    </source>
</evidence>
<dbReference type="PANTHER" id="PTHR11706:SF2">
    <property type="entry name" value="TRANSPORTER PROTEIN"/>
    <property type="match status" value="1"/>
</dbReference>
<keyword evidence="2 5" id="KW-0812">Transmembrane</keyword>
<dbReference type="RefSeq" id="WP_006499877.1">
    <property type="nucleotide sequence ID" value="NZ_CABFNH010000032.1"/>
</dbReference>
<feature type="transmembrane region" description="Helical" evidence="5">
    <location>
        <begin position="282"/>
        <end position="312"/>
    </location>
</feature>
<dbReference type="GO" id="GO:0015086">
    <property type="term" value="F:cadmium ion transmembrane transporter activity"/>
    <property type="evidence" value="ECO:0007669"/>
    <property type="project" value="TreeGrafter"/>
</dbReference>
<gene>
    <name evidence="8" type="primary">mntH_2</name>
    <name evidence="7" type="ORF">LM011_09115</name>
    <name evidence="8" type="ORF">LMUP508_01918</name>
    <name evidence="6" type="ORF">LX03_02735</name>
</gene>
<feature type="transmembrane region" description="Helical" evidence="5">
    <location>
        <begin position="124"/>
        <end position="147"/>
    </location>
</feature>
<evidence type="ECO:0000256" key="3">
    <source>
        <dbReference type="ARBA" id="ARBA00022989"/>
    </source>
</evidence>
<evidence type="ECO:0000256" key="4">
    <source>
        <dbReference type="ARBA" id="ARBA00023136"/>
    </source>
</evidence>
<feature type="transmembrane region" description="Helical" evidence="5">
    <location>
        <begin position="159"/>
        <end position="180"/>
    </location>
</feature>
<evidence type="ECO:0000313" key="9">
    <source>
        <dbReference type="Proteomes" id="UP000030001"/>
    </source>
</evidence>
<reference evidence="7 11" key="3">
    <citation type="submission" date="2020-10" db="EMBL/GenBank/DDBJ databases">
        <title>Genome sequencing of Lactobacillus mucosae KCTC 21011.</title>
        <authorList>
            <person name="Kim J."/>
        </authorList>
    </citation>
    <scope>NUCLEOTIDE SEQUENCE [LARGE SCALE GENOMIC DNA]</scope>
    <source>
        <strain evidence="7 11">LM011</strain>
    </source>
</reference>
<feature type="transmembrane region" description="Helical" evidence="5">
    <location>
        <begin position="385"/>
        <end position="408"/>
    </location>
</feature>
<comment type="subcellular location">
    <subcellularLocation>
        <location evidence="1">Membrane</location>
        <topology evidence="1">Multi-pass membrane protein</topology>
    </subcellularLocation>
</comment>
<dbReference type="EMBL" id="JROC01000026">
    <property type="protein sequence ID" value="KGL67224.1"/>
    <property type="molecule type" value="Genomic_DNA"/>
</dbReference>
<accession>A0A099YA87</accession>
<dbReference type="InterPro" id="IPR001046">
    <property type="entry name" value="NRAMP_fam"/>
</dbReference>
<feature type="transmembrane region" description="Helical" evidence="5">
    <location>
        <begin position="95"/>
        <end position="112"/>
    </location>
</feature>
<protein>
    <submittedName>
        <fullName evidence="7 8">Divalent metal cation transporter</fullName>
    </submittedName>
    <submittedName>
        <fullName evidence="6">Membrane protein</fullName>
    </submittedName>
</protein>
<keyword evidence="3 5" id="KW-1133">Transmembrane helix</keyword>
<dbReference type="Pfam" id="PF01566">
    <property type="entry name" value="Nramp"/>
    <property type="match status" value="1"/>
</dbReference>
<dbReference type="GO" id="GO:0005384">
    <property type="term" value="F:manganese ion transmembrane transporter activity"/>
    <property type="evidence" value="ECO:0007669"/>
    <property type="project" value="TreeGrafter"/>
</dbReference>
<dbReference type="Proteomes" id="UP000593929">
    <property type="component" value="Chromosome"/>
</dbReference>
<reference evidence="8 10" key="2">
    <citation type="submission" date="2019-06" db="EMBL/GenBank/DDBJ databases">
        <authorList>
            <person name="Rodrigo-Torres L."/>
            <person name="Arahal R. D."/>
            <person name="Lucena T."/>
        </authorList>
    </citation>
    <scope>NUCLEOTIDE SEQUENCE [LARGE SCALE GENOMIC DNA]</scope>
    <source>
        <strain evidence="8 10">INIA P508</strain>
    </source>
</reference>
<proteinExistence type="predicted"/>
<dbReference type="EMBL" id="CP062966">
    <property type="protein sequence ID" value="QOL69528.1"/>
    <property type="molecule type" value="Genomic_DNA"/>
</dbReference>
<dbReference type="GO" id="GO:0005886">
    <property type="term" value="C:plasma membrane"/>
    <property type="evidence" value="ECO:0007669"/>
    <property type="project" value="TreeGrafter"/>
</dbReference>
<evidence type="ECO:0000256" key="5">
    <source>
        <dbReference type="SAM" id="Phobius"/>
    </source>
</evidence>
<feature type="transmembrane region" description="Helical" evidence="5">
    <location>
        <begin position="236"/>
        <end position="262"/>
    </location>
</feature>
<dbReference type="PANTHER" id="PTHR11706">
    <property type="entry name" value="SOLUTE CARRIER PROTEIN FAMILY 11 MEMBER"/>
    <property type="match status" value="1"/>
</dbReference>
<evidence type="ECO:0000313" key="10">
    <source>
        <dbReference type="Proteomes" id="UP000365705"/>
    </source>
</evidence>
<evidence type="ECO:0000313" key="11">
    <source>
        <dbReference type="Proteomes" id="UP000593929"/>
    </source>
</evidence>